<dbReference type="EMBL" id="FUWH01000002">
    <property type="protein sequence ID" value="SJZ48000.1"/>
    <property type="molecule type" value="Genomic_DNA"/>
</dbReference>
<organism evidence="4 5">
    <name type="scientific">Sediminibacterium ginsengisoli</name>
    <dbReference type="NCBI Taxonomy" id="413434"/>
    <lineage>
        <taxon>Bacteria</taxon>
        <taxon>Pseudomonadati</taxon>
        <taxon>Bacteroidota</taxon>
        <taxon>Chitinophagia</taxon>
        <taxon>Chitinophagales</taxon>
        <taxon>Chitinophagaceae</taxon>
        <taxon>Sediminibacterium</taxon>
    </lineage>
</organism>
<feature type="chain" id="PRO_5012436668" description="DUF5683 domain-containing protein" evidence="2">
    <location>
        <begin position="23"/>
        <end position="229"/>
    </location>
</feature>
<reference evidence="4 5" key="1">
    <citation type="submission" date="2017-02" db="EMBL/GenBank/DDBJ databases">
        <authorList>
            <person name="Peterson S.W."/>
        </authorList>
    </citation>
    <scope>NUCLEOTIDE SEQUENCE [LARGE SCALE GENOMIC DNA]</scope>
    <source>
        <strain evidence="4 5">DSM 22335</strain>
    </source>
</reference>
<gene>
    <name evidence="4" type="ORF">SAMN04488132_102222</name>
</gene>
<evidence type="ECO:0000313" key="5">
    <source>
        <dbReference type="Proteomes" id="UP000190888"/>
    </source>
</evidence>
<dbReference type="Pfam" id="PF18935">
    <property type="entry name" value="DUF5683"/>
    <property type="match status" value="1"/>
</dbReference>
<name>A0A1T4L0D8_9BACT</name>
<proteinExistence type="predicted"/>
<accession>A0A1T4L0D8</accession>
<feature type="transmembrane region" description="Helical" evidence="1">
    <location>
        <begin position="167"/>
        <end position="188"/>
    </location>
</feature>
<sequence>MKKYRHFIWLFLGCSLCSLLHAQDDKQSLMNAKLLSPRTDTTPARKPAPVTITDTSALKKKDSLPPVALHDPRKATRRSAIIPGWGQAYNKQYWKIPIVYGIIAIPVGLFIYNNNWYNKTKTAYDALYRASQGDSSGMAQIAPELRGLSAASVQSYRNAFRRDRDYSILWFLAAWGLQVADATVFGHLKQFDVSDDLSLNVKPILNTQSAGVGLTLSIKPAVKKQPIAR</sequence>
<keyword evidence="1" id="KW-0812">Transmembrane</keyword>
<feature type="domain" description="DUF5683" evidence="3">
    <location>
        <begin position="70"/>
        <end position="218"/>
    </location>
</feature>
<evidence type="ECO:0000256" key="1">
    <source>
        <dbReference type="SAM" id="Phobius"/>
    </source>
</evidence>
<dbReference type="STRING" id="413434.SAMN04488132_102222"/>
<protein>
    <recommendedName>
        <fullName evidence="3">DUF5683 domain-containing protein</fullName>
    </recommendedName>
</protein>
<keyword evidence="2" id="KW-0732">Signal</keyword>
<evidence type="ECO:0000259" key="3">
    <source>
        <dbReference type="Pfam" id="PF18935"/>
    </source>
</evidence>
<dbReference type="InterPro" id="IPR043738">
    <property type="entry name" value="DUF5683"/>
</dbReference>
<evidence type="ECO:0000313" key="4">
    <source>
        <dbReference type="EMBL" id="SJZ48000.1"/>
    </source>
</evidence>
<feature type="transmembrane region" description="Helical" evidence="1">
    <location>
        <begin position="93"/>
        <end position="112"/>
    </location>
</feature>
<keyword evidence="1" id="KW-0472">Membrane</keyword>
<keyword evidence="5" id="KW-1185">Reference proteome</keyword>
<dbReference type="AlphaFoldDB" id="A0A1T4L0D8"/>
<evidence type="ECO:0000256" key="2">
    <source>
        <dbReference type="SAM" id="SignalP"/>
    </source>
</evidence>
<dbReference type="Proteomes" id="UP000190888">
    <property type="component" value="Unassembled WGS sequence"/>
</dbReference>
<feature type="signal peptide" evidence="2">
    <location>
        <begin position="1"/>
        <end position="22"/>
    </location>
</feature>
<keyword evidence="1" id="KW-1133">Transmembrane helix</keyword>